<name>A0A382UL23_9ZZZZ</name>
<sequence length="176" mass="20651">MTVKAKTLVKDKFWIVEENGHKLGTLQKKDDNGWIFLSKADHRQVYHTQESLFQRFGVGIFSHDIVLDQSEEDDDETNNFFVHGYPCSQKPYNPMFDVQKQLPIYTKTPKSKSLFCAGYYIICFEKGWRKAYCPKVITLQRYEYKGPIKSKIEMQQILNNAIKDYESNEQNTNSTN</sequence>
<accession>A0A382UL23</accession>
<dbReference type="EMBL" id="UINC01144804">
    <property type="protein sequence ID" value="SVD34545.1"/>
    <property type="molecule type" value="Genomic_DNA"/>
</dbReference>
<proteinExistence type="predicted"/>
<organism evidence="1">
    <name type="scientific">marine metagenome</name>
    <dbReference type="NCBI Taxonomy" id="408172"/>
    <lineage>
        <taxon>unclassified sequences</taxon>
        <taxon>metagenomes</taxon>
        <taxon>ecological metagenomes</taxon>
    </lineage>
</organism>
<evidence type="ECO:0000313" key="1">
    <source>
        <dbReference type="EMBL" id="SVD34545.1"/>
    </source>
</evidence>
<gene>
    <name evidence="1" type="ORF">METZ01_LOCUS387399</name>
</gene>
<dbReference type="AlphaFoldDB" id="A0A382UL23"/>
<reference evidence="1" key="1">
    <citation type="submission" date="2018-05" db="EMBL/GenBank/DDBJ databases">
        <authorList>
            <person name="Lanie J.A."/>
            <person name="Ng W.-L."/>
            <person name="Kazmierczak K.M."/>
            <person name="Andrzejewski T.M."/>
            <person name="Davidsen T.M."/>
            <person name="Wayne K.J."/>
            <person name="Tettelin H."/>
            <person name="Glass J.I."/>
            <person name="Rusch D."/>
            <person name="Podicherti R."/>
            <person name="Tsui H.-C.T."/>
            <person name="Winkler M.E."/>
        </authorList>
    </citation>
    <scope>NUCLEOTIDE SEQUENCE</scope>
</reference>
<protein>
    <submittedName>
        <fullName evidence="1">Uncharacterized protein</fullName>
    </submittedName>
</protein>